<dbReference type="Gene3D" id="1.10.10.10">
    <property type="entry name" value="Winged helix-like DNA-binding domain superfamily/Winged helix DNA-binding domain"/>
    <property type="match status" value="1"/>
</dbReference>
<dbReference type="InterPro" id="IPR036390">
    <property type="entry name" value="WH_DNA-bd_sf"/>
</dbReference>
<feature type="domain" description="Restriction endonuclease type IV Mrr" evidence="1">
    <location>
        <begin position="85"/>
        <end position="160"/>
    </location>
</feature>
<dbReference type="Proteomes" id="UP000269499">
    <property type="component" value="Unassembled WGS sequence"/>
</dbReference>
<reference evidence="2 3" key="1">
    <citation type="submission" date="2018-06" db="EMBL/GenBank/DDBJ databases">
        <title>Extensive metabolic versatility and redundancy in microbially diverse, dynamic hydrothermal sediments.</title>
        <authorList>
            <person name="Dombrowski N."/>
            <person name="Teske A."/>
            <person name="Baker B.J."/>
        </authorList>
    </citation>
    <scope>NUCLEOTIDE SEQUENCE [LARGE SCALE GENOMIC DNA]</scope>
    <source>
        <strain evidence="2">B20_G2</strain>
    </source>
</reference>
<dbReference type="Pfam" id="PF04471">
    <property type="entry name" value="Mrr_cat"/>
    <property type="match status" value="1"/>
</dbReference>
<dbReference type="InterPro" id="IPR036388">
    <property type="entry name" value="WH-like_DNA-bd_sf"/>
</dbReference>
<accession>A0A497F773</accession>
<dbReference type="GO" id="GO:0003677">
    <property type="term" value="F:DNA binding"/>
    <property type="evidence" value="ECO:0007669"/>
    <property type="project" value="InterPro"/>
</dbReference>
<evidence type="ECO:0000313" key="2">
    <source>
        <dbReference type="EMBL" id="RLE55181.1"/>
    </source>
</evidence>
<sequence length="230" mass="26182">MMAKLACGILKLTLDCSRVTDDEIAEAIMLPVVRVRELLRELASENLVNLELENDVLLCYPTSRLKLALYAIKQGADVQSVSLGLNWREFEEICAQAFQFYGYEVYRNFRFTSGKHRYEIDVIGVRAPLIICVDCKRWSSGRFSALRKSALQHFEKVEALSENKSALYRLGVNGWSKAVLIAAILSIYEDKVKIYEGIPIVPVFKFNSFLNELQLGLCDLKKIEIKMTSN</sequence>
<dbReference type="InterPro" id="IPR011335">
    <property type="entry name" value="Restrct_endonuc-II-like"/>
</dbReference>
<dbReference type="EMBL" id="QMRA01000010">
    <property type="protein sequence ID" value="RLE55181.1"/>
    <property type="molecule type" value="Genomic_DNA"/>
</dbReference>
<dbReference type="InterPro" id="IPR007560">
    <property type="entry name" value="Restrct_endonuc_IV_Mrr"/>
</dbReference>
<comment type="caution">
    <text evidence="2">The sequence shown here is derived from an EMBL/GenBank/DDBJ whole genome shotgun (WGS) entry which is preliminary data.</text>
</comment>
<organism evidence="2 3">
    <name type="scientific">Thermoproteota archaeon</name>
    <dbReference type="NCBI Taxonomy" id="2056631"/>
    <lineage>
        <taxon>Archaea</taxon>
        <taxon>Thermoproteota</taxon>
    </lineage>
</organism>
<protein>
    <recommendedName>
        <fullName evidence="1">Restriction endonuclease type IV Mrr domain-containing protein</fullName>
    </recommendedName>
</protein>
<evidence type="ECO:0000259" key="1">
    <source>
        <dbReference type="Pfam" id="PF04471"/>
    </source>
</evidence>
<dbReference type="AlphaFoldDB" id="A0A497F773"/>
<name>A0A497F773_9CREN</name>
<dbReference type="SUPFAM" id="SSF46785">
    <property type="entry name" value="Winged helix' DNA-binding domain"/>
    <property type="match status" value="1"/>
</dbReference>
<dbReference type="SUPFAM" id="SSF52980">
    <property type="entry name" value="Restriction endonuclease-like"/>
    <property type="match status" value="1"/>
</dbReference>
<proteinExistence type="predicted"/>
<evidence type="ECO:0000313" key="3">
    <source>
        <dbReference type="Proteomes" id="UP000269499"/>
    </source>
</evidence>
<dbReference type="GO" id="GO:0004519">
    <property type="term" value="F:endonuclease activity"/>
    <property type="evidence" value="ECO:0007669"/>
    <property type="project" value="InterPro"/>
</dbReference>
<dbReference type="GO" id="GO:0009307">
    <property type="term" value="P:DNA restriction-modification system"/>
    <property type="evidence" value="ECO:0007669"/>
    <property type="project" value="InterPro"/>
</dbReference>
<gene>
    <name evidence="2" type="ORF">DRJ26_01125</name>
</gene>